<sequence>MIDNNKQTAGASALMLFVRVETGGTFEQISRGPAGGFDAACALS</sequence>
<dbReference type="Proteomes" id="UP000195981">
    <property type="component" value="Unassembled WGS sequence"/>
</dbReference>
<gene>
    <name evidence="1" type="ORF">FM110_12195</name>
</gene>
<protein>
    <submittedName>
        <fullName evidence="1">Uncharacterized protein</fullName>
    </submittedName>
</protein>
<evidence type="ECO:0000313" key="1">
    <source>
        <dbReference type="EMBL" id="SLM95068.1"/>
    </source>
</evidence>
<dbReference type="RefSeq" id="WP_268802202.1">
    <property type="nucleotide sequence ID" value="NZ_FWFG01000107.1"/>
</dbReference>
<organism evidence="1 2">
    <name type="scientific">Brachybacterium nesterenkovii</name>
    <dbReference type="NCBI Taxonomy" id="47847"/>
    <lineage>
        <taxon>Bacteria</taxon>
        <taxon>Bacillati</taxon>
        <taxon>Actinomycetota</taxon>
        <taxon>Actinomycetes</taxon>
        <taxon>Micrococcales</taxon>
        <taxon>Dermabacteraceae</taxon>
        <taxon>Brachybacterium</taxon>
    </lineage>
</organism>
<dbReference type="AlphaFoldDB" id="A0A1X6X7A5"/>
<keyword evidence="2" id="KW-1185">Reference proteome</keyword>
<proteinExistence type="predicted"/>
<accession>A0A1X6X7A5</accession>
<evidence type="ECO:0000313" key="2">
    <source>
        <dbReference type="Proteomes" id="UP000195981"/>
    </source>
</evidence>
<name>A0A1X6X7A5_9MICO</name>
<reference evidence="1 2" key="1">
    <citation type="submission" date="2017-02" db="EMBL/GenBank/DDBJ databases">
        <authorList>
            <person name="Peterson S.W."/>
        </authorList>
    </citation>
    <scope>NUCLEOTIDE SEQUENCE [LARGE SCALE GENOMIC DNA]</scope>
    <source>
        <strain evidence="1 2">CIP104813</strain>
    </source>
</reference>
<dbReference type="EMBL" id="FWFG01000107">
    <property type="protein sequence ID" value="SLM95068.1"/>
    <property type="molecule type" value="Genomic_DNA"/>
</dbReference>